<dbReference type="SUPFAM" id="SSF55811">
    <property type="entry name" value="Nudix"/>
    <property type="match status" value="1"/>
</dbReference>
<evidence type="ECO:0000313" key="3">
    <source>
        <dbReference type="EMBL" id="PLT31420.1"/>
    </source>
</evidence>
<dbReference type="AlphaFoldDB" id="A0A2N5MAP4"/>
<organism evidence="3 4">
    <name type="scientific">Peribacillus deserti</name>
    <dbReference type="NCBI Taxonomy" id="673318"/>
    <lineage>
        <taxon>Bacteria</taxon>
        <taxon>Bacillati</taxon>
        <taxon>Bacillota</taxon>
        <taxon>Bacilli</taxon>
        <taxon>Bacillales</taxon>
        <taxon>Bacillaceae</taxon>
        <taxon>Peribacillus</taxon>
    </lineage>
</organism>
<name>A0A2N5MAP4_9BACI</name>
<sequence>MKTKVLAYIIRKKNENFELLIHCHRDFPDAGLQVPAGTVEENEVLEAALFREIEEESGLNDVKLLQKLDHYVFTNPENNEDHDRHVFVLKAADDTKTSWDHVITGSGQDRGLVFCYSWHPVMDLPYLSGRQAESLHLLLELLEDENRAW</sequence>
<dbReference type="PROSITE" id="PS51462">
    <property type="entry name" value="NUDIX"/>
    <property type="match status" value="1"/>
</dbReference>
<feature type="domain" description="Nudix hydrolase" evidence="2">
    <location>
        <begin position="1"/>
        <end position="143"/>
    </location>
</feature>
<reference evidence="3 4" key="1">
    <citation type="submission" date="2017-11" db="EMBL/GenBank/DDBJ databases">
        <title>Comparitive Functional Genomics of Dry Heat Resistant strains isolated from the Viking Spacecraft.</title>
        <authorList>
            <person name="Seuylemezian A."/>
            <person name="Cooper K."/>
            <person name="Vaishampayan P."/>
        </authorList>
    </citation>
    <scope>NUCLEOTIDE SEQUENCE [LARGE SCALE GENOMIC DNA]</scope>
    <source>
        <strain evidence="3 4">V1-29</strain>
    </source>
</reference>
<dbReference type="RefSeq" id="WP_101640171.1">
    <property type="nucleotide sequence ID" value="NZ_PGUY01000008.1"/>
</dbReference>
<comment type="caution">
    <text evidence="3">The sequence shown here is derived from an EMBL/GenBank/DDBJ whole genome shotgun (WGS) entry which is preliminary data.</text>
</comment>
<dbReference type="CDD" id="cd04663">
    <property type="entry name" value="NUDIX_Hydrolase"/>
    <property type="match status" value="1"/>
</dbReference>
<dbReference type="EMBL" id="PGUY01000008">
    <property type="protein sequence ID" value="PLT31420.1"/>
    <property type="molecule type" value="Genomic_DNA"/>
</dbReference>
<dbReference type="Pfam" id="PF00293">
    <property type="entry name" value="NUDIX"/>
    <property type="match status" value="1"/>
</dbReference>
<accession>A0A2N5MAP4</accession>
<evidence type="ECO:0000313" key="4">
    <source>
        <dbReference type="Proteomes" id="UP000234748"/>
    </source>
</evidence>
<dbReference type="OrthoDB" id="2661124at2"/>
<dbReference type="PROSITE" id="PS00893">
    <property type="entry name" value="NUDIX_BOX"/>
    <property type="match status" value="1"/>
</dbReference>
<gene>
    <name evidence="3" type="ORF">CUU66_02865</name>
</gene>
<dbReference type="Proteomes" id="UP000234748">
    <property type="component" value="Unassembled WGS sequence"/>
</dbReference>
<dbReference type="GO" id="GO:0016787">
    <property type="term" value="F:hydrolase activity"/>
    <property type="evidence" value="ECO:0007669"/>
    <property type="project" value="UniProtKB-KW"/>
</dbReference>
<dbReference type="InterPro" id="IPR015797">
    <property type="entry name" value="NUDIX_hydrolase-like_dom_sf"/>
</dbReference>
<proteinExistence type="predicted"/>
<keyword evidence="1" id="KW-0378">Hydrolase</keyword>
<evidence type="ECO:0000256" key="1">
    <source>
        <dbReference type="ARBA" id="ARBA00022801"/>
    </source>
</evidence>
<dbReference type="Gene3D" id="3.90.79.10">
    <property type="entry name" value="Nucleoside Triphosphate Pyrophosphohydrolase"/>
    <property type="match status" value="1"/>
</dbReference>
<keyword evidence="4" id="KW-1185">Reference proteome</keyword>
<dbReference type="InterPro" id="IPR000086">
    <property type="entry name" value="NUDIX_hydrolase_dom"/>
</dbReference>
<protein>
    <submittedName>
        <fullName evidence="3">DNA mismatch repair protein MutT</fullName>
    </submittedName>
</protein>
<evidence type="ECO:0000259" key="2">
    <source>
        <dbReference type="PROSITE" id="PS51462"/>
    </source>
</evidence>
<dbReference type="InterPro" id="IPR020084">
    <property type="entry name" value="NUDIX_hydrolase_CS"/>
</dbReference>